<dbReference type="Gene3D" id="1.10.1200.10">
    <property type="entry name" value="ACP-like"/>
    <property type="match status" value="2"/>
</dbReference>
<comment type="caution">
    <text evidence="5">The sequence shown here is derived from an EMBL/GenBank/DDBJ whole genome shotgun (WGS) entry which is preliminary data.</text>
</comment>
<dbReference type="InterPro" id="IPR009081">
    <property type="entry name" value="PP-bd_ACP"/>
</dbReference>
<dbReference type="Proteomes" id="UP000030106">
    <property type="component" value="Unassembled WGS sequence"/>
</dbReference>
<dbReference type="InterPro" id="IPR045851">
    <property type="entry name" value="AMP-bd_C_sf"/>
</dbReference>
<dbReference type="InterPro" id="IPR006162">
    <property type="entry name" value="Ppantetheine_attach_site"/>
</dbReference>
<dbReference type="PROSITE" id="PS50075">
    <property type="entry name" value="CARRIER"/>
    <property type="match status" value="2"/>
</dbReference>
<dbReference type="PROSITE" id="PS00455">
    <property type="entry name" value="AMP_BINDING"/>
    <property type="match status" value="1"/>
</dbReference>
<protein>
    <submittedName>
        <fullName evidence="5">Bacitracin synthase 3</fullName>
    </submittedName>
</protein>
<organism evidence="5 6">
    <name type="scientific">Beauveria bassiana D1-5</name>
    <dbReference type="NCBI Taxonomy" id="1245745"/>
    <lineage>
        <taxon>Eukaryota</taxon>
        <taxon>Fungi</taxon>
        <taxon>Dikarya</taxon>
        <taxon>Ascomycota</taxon>
        <taxon>Pezizomycotina</taxon>
        <taxon>Sordariomycetes</taxon>
        <taxon>Hypocreomycetidae</taxon>
        <taxon>Hypocreales</taxon>
        <taxon>Cordycipitaceae</taxon>
        <taxon>Beauveria</taxon>
    </lineage>
</organism>
<feature type="domain" description="Carrier" evidence="4">
    <location>
        <begin position="1854"/>
        <end position="1930"/>
    </location>
</feature>
<dbReference type="GO" id="GO:0044550">
    <property type="term" value="P:secondary metabolite biosynthetic process"/>
    <property type="evidence" value="ECO:0007669"/>
    <property type="project" value="TreeGrafter"/>
</dbReference>
<keyword evidence="1" id="KW-0596">Phosphopantetheine</keyword>
<evidence type="ECO:0000259" key="4">
    <source>
        <dbReference type="PROSITE" id="PS50075"/>
    </source>
</evidence>
<evidence type="ECO:0000256" key="2">
    <source>
        <dbReference type="ARBA" id="ARBA00022553"/>
    </source>
</evidence>
<dbReference type="Pfam" id="PF00668">
    <property type="entry name" value="Condensation"/>
    <property type="match status" value="2"/>
</dbReference>
<evidence type="ECO:0000313" key="5">
    <source>
        <dbReference type="EMBL" id="KGQ06423.1"/>
    </source>
</evidence>
<keyword evidence="2" id="KW-0597">Phosphoprotein</keyword>
<dbReference type="InterPro" id="IPR020845">
    <property type="entry name" value="AMP-binding_CS"/>
</dbReference>
<dbReference type="Gene3D" id="3.30.300.30">
    <property type="match status" value="2"/>
</dbReference>
<dbReference type="STRING" id="1245745.A0A0A2VFR1"/>
<dbReference type="InterPro" id="IPR025110">
    <property type="entry name" value="AMP-bd_C"/>
</dbReference>
<evidence type="ECO:0000313" key="6">
    <source>
        <dbReference type="Proteomes" id="UP000030106"/>
    </source>
</evidence>
<dbReference type="eggNOG" id="KOG1176">
    <property type="taxonomic scope" value="Eukaryota"/>
</dbReference>
<name>A0A0A2VFR1_BEABA</name>
<dbReference type="GO" id="GO:0043041">
    <property type="term" value="P:amino acid activation for nonribosomal peptide biosynthetic process"/>
    <property type="evidence" value="ECO:0007669"/>
    <property type="project" value="TreeGrafter"/>
</dbReference>
<dbReference type="PANTHER" id="PTHR45527">
    <property type="entry name" value="NONRIBOSOMAL PEPTIDE SYNTHETASE"/>
    <property type="match status" value="1"/>
</dbReference>
<evidence type="ECO:0000256" key="3">
    <source>
        <dbReference type="ARBA" id="ARBA00022598"/>
    </source>
</evidence>
<dbReference type="Pfam" id="PF00501">
    <property type="entry name" value="AMP-binding"/>
    <property type="match status" value="2"/>
</dbReference>
<sequence length="2383" mass="261572">MTADHHLPRRIGPLGSVTAKFVPSISEKQQHHAGHDSVDAHDATIFWRDQFRRLAASQPVLHGFPLEHSWPRSETAIVVPNGLLEQAVQLCSRFKLRLDDLLYATWAIVAAQHTISPAGETAVVFTIPGRRTSLDGQDADADEVAHDLPLVVSVSRDASILSHIRHVANVADQSAANGFLGHDEILRLADASRPQVKLRVDCKDLALAHNSVMSTDDKFPLVINICTSPLFKLSMRHDAGLAKLDARLLLEHFVATLEHVARNVKSKLSAVCMISPVEEFLLHEYAKAAVPAQTGLLHQLIETQALRTPNADAVQFENDEPVSYHTLNQRANQLARHLLQYRPRFVAVHMRTSTNLIISLLAILKAGAAYVILDVDAAHSRKVMMVEDVAADFVLVNEETRGQFPIEYEINQISAISHQHNTSNLFLVQQQTDVAYAIYTSGSTGRPKAARLDHRAAYNGLACFPRVDGLRQLLFFNPVFSAAQRSIWATLTVGGCLCLAEKRSFTVNLADTIQRMAISSIDMTSTTAALITPDQVPTLRRMVLGGELVSPAVVETWGHRVQLYSSYGLSECTQLNWRHRLHSDAGSSARVIGMPYDTTTSYIVDPNTMNLSPLLVPGELCLGGAQIASGYLNAAEETAKRFVANPFGNGKIYRTGDMAVRHADGSVELVGRIDFQAKINGQRVDPAEPNSFLQKHESVKHSAVVPCIINNKTVLVAAVVTTEGKIAWPDTVRTLRSYLAERLPGYMMPSFWVPMDKLPLNANDKVDVIGIRNMVEESARAGTLERGAGAKQAHDAVFSHAEAVIRALWSELLSLPLEAISLQDSFVSLGGTSLEAIQVVSRLQSQHGLTMAVEDMVLDHTLAEVAQLARQGTSAIGSQAPAPFSLLRQTPSAELLGIKVTEVEDAFPVTALQEAVIANAILGGTTYVYSRSYSFHGYSEQEVTHGLQSLMESQPLLRTTFIPRGTSFVQVIKKTAMLPLIITDLDAETYIRDTTTHVMRAGELWWQAAILPGQVLVITSHHALFDYWSNQFIPQDLSSILVGEAPVMRGRFSSYVKHLQSQDVAAAKDFWKSHLDGARSETLGHRTPVESTVTALLGMDLKKAASKLKITPSVLLYATWSLVLSSVQSTDDVVMGVTLSGRDAPVPGILEMAGPTLMIAPLRVRVDSTSSFASHSAHVQRTLWDVAAHAHVGLRTIFNVTGQSRDLFDSMVNFLIKVPHLSTTGGLHELPFINLGEVEHAKLELNNETPDRITLASTLESGFAQSLVDLVVRVLSTGAETPNISVKELLPMTAFSEPELPSSEMSRVVTPASTVVHDAAPSLTSDDEMMLDQSWPYTSPDLGFSALMRMAALHPSRIAVRDLSGEDITYAGLAIKIHQFAGILHSQRIKLEQVIPMLMEKSINTTISIFGILVAGGALLPLGPENPRDRNVGILNDCEATHVITDSLNKSFFDNLPYKAIVMDDIDWDSLPIQRPITPGLNPDSLAYVIYTSGSTGKPKGTLITHGALAAATEGIIDTTNLRDNPFRILWTLNYTFDGSFDGLFSALSSGSTLCVAPQNTIVANLANLINTMEVDRVNITPSMGTLFHPDDVPRLKVLMTGGEAISLHILNVWAPRVVVYNVYGPTEATICISTSTVTPGMNPRSVGRIFKSTHAAILDPDTMNPVADGEVGELCVSGPQLARGYLKRPDATAKAFRFVGGKRIYQTGDLARLLPSGEVELHGRKDGQVKLNGYRIELGEIDASIVKSGSFKTCVTVMATVLNKKQIVAFCSDEDAHAGEDILLPADKAIAADHITARLTSLPKYMLPTVWLPVATWPLTPNGKVDKKRLQQMVEEMPMDRLKQYLPREEKTAVSGEQELVLQSIWADLFEVAVENIHGGTTFHSLGGDSISALNLAGLLRRKGFDIKVNDLLSAQTLQIQAKLLSEENKMQDKAGVVQELPVYVPGPEIYTRLKELAVAEQDIEDIYPCSPGQVEFLTQGNKREQFWQLMTIRELPKDLDFARWVELTTMLTARNQILRAMYVYGEEGNTATAVQVILKQPTLNLTYQSYDTEADFKVIVEAEWDLRFDPAKAFVRYTLLTNSATGTRHILIKLDHASYDGTLLHIFDDQFKALNHGVAPRPSTEFRDFIGHIRETPKQPQLDYWTSLLKDKIFDYPAHATNPRVCRWELSKIGVEIGVDETAQAAGVTAPIAFQTAYGLLLAHLSGSPHVVYNNLVTGRNVPLDNPQLINGNCANFLPFVHSVDDDDDDDARPIGTLLQETQASFWRTTENGLVSLDEIYGALGVDRDAAAAKCLFCFQPFEPVDTTAARGQDHMRWIVMKMSRNTMHFNYAMQLEVVKGASKGEYVVKLGFDDGVFTVDEARSALAWYEECLRGMSGKV</sequence>
<dbReference type="InterPro" id="IPR000873">
    <property type="entry name" value="AMP-dep_synth/lig_dom"/>
</dbReference>
<proteinExistence type="predicted"/>
<dbReference type="GO" id="GO:0016874">
    <property type="term" value="F:ligase activity"/>
    <property type="evidence" value="ECO:0007669"/>
    <property type="project" value="UniProtKB-KW"/>
</dbReference>
<dbReference type="SUPFAM" id="SSF52777">
    <property type="entry name" value="CoA-dependent acyltransferases"/>
    <property type="match status" value="5"/>
</dbReference>
<dbReference type="Pfam" id="PF00550">
    <property type="entry name" value="PP-binding"/>
    <property type="match status" value="2"/>
</dbReference>
<dbReference type="CDD" id="cd05918">
    <property type="entry name" value="A_NRPS_SidN3_like"/>
    <property type="match status" value="2"/>
</dbReference>
<dbReference type="Pfam" id="PF13193">
    <property type="entry name" value="AMP-binding_C"/>
    <property type="match status" value="1"/>
</dbReference>
<dbReference type="InterPro" id="IPR036736">
    <property type="entry name" value="ACP-like_sf"/>
</dbReference>
<dbReference type="SMART" id="SM00823">
    <property type="entry name" value="PKS_PP"/>
    <property type="match status" value="2"/>
</dbReference>
<dbReference type="PANTHER" id="PTHR45527:SF1">
    <property type="entry name" value="FATTY ACID SYNTHASE"/>
    <property type="match status" value="1"/>
</dbReference>
<evidence type="ECO:0000256" key="1">
    <source>
        <dbReference type="ARBA" id="ARBA00022450"/>
    </source>
</evidence>
<dbReference type="InterPro" id="IPR042099">
    <property type="entry name" value="ANL_N_sf"/>
</dbReference>
<dbReference type="FunFam" id="3.30.300.30:FF:000015">
    <property type="entry name" value="Nonribosomal peptide synthase SidD"/>
    <property type="match status" value="1"/>
</dbReference>
<dbReference type="HOGENOM" id="CLU_000022_0_12_1"/>
<keyword evidence="3" id="KW-0436">Ligase</keyword>
<dbReference type="InterPro" id="IPR020806">
    <property type="entry name" value="PKS_PP-bd"/>
</dbReference>
<dbReference type="GO" id="GO:0031177">
    <property type="term" value="F:phosphopantetheine binding"/>
    <property type="evidence" value="ECO:0007669"/>
    <property type="project" value="InterPro"/>
</dbReference>
<dbReference type="Gene3D" id="3.30.559.30">
    <property type="entry name" value="Nonribosomal peptide synthetase, condensation domain"/>
    <property type="match status" value="3"/>
</dbReference>
<dbReference type="eggNOG" id="KOG1178">
    <property type="taxonomic scope" value="Eukaryota"/>
</dbReference>
<dbReference type="InterPro" id="IPR023213">
    <property type="entry name" value="CAT-like_dom_sf"/>
</dbReference>
<dbReference type="PROSITE" id="PS00012">
    <property type="entry name" value="PHOSPHOPANTETHEINE"/>
    <property type="match status" value="1"/>
</dbReference>
<dbReference type="Gene3D" id="3.30.559.10">
    <property type="entry name" value="Chloramphenicol acetyltransferase-like domain"/>
    <property type="match status" value="2"/>
</dbReference>
<dbReference type="OrthoDB" id="416786at2759"/>
<accession>A0A0A2VFR1</accession>
<gene>
    <name evidence="5" type="ORF">BBAD15_g8268</name>
</gene>
<reference evidence="5 6" key="1">
    <citation type="submission" date="2012-10" db="EMBL/GenBank/DDBJ databases">
        <title>Genome sequencing and analysis of entomopathogenic fungi Beauveria bassiana D1-5.</title>
        <authorList>
            <person name="Li Q."/>
            <person name="Wang L."/>
            <person name="Zhang Z."/>
            <person name="Wang Q."/>
            <person name="Ren J."/>
            <person name="Wang M."/>
            <person name="Xu W."/>
            <person name="Wang J."/>
            <person name="Lu Y."/>
            <person name="Du Q."/>
            <person name="Sun Z."/>
        </authorList>
    </citation>
    <scope>NUCLEOTIDE SEQUENCE [LARGE SCALE GENOMIC DNA]</scope>
    <source>
        <strain evidence="5 6">D1-5</strain>
    </source>
</reference>
<dbReference type="GO" id="GO:0005737">
    <property type="term" value="C:cytoplasm"/>
    <property type="evidence" value="ECO:0007669"/>
    <property type="project" value="TreeGrafter"/>
</dbReference>
<dbReference type="Gene3D" id="3.40.50.12780">
    <property type="entry name" value="N-terminal domain of ligase-like"/>
    <property type="match status" value="2"/>
</dbReference>
<dbReference type="SUPFAM" id="SSF47336">
    <property type="entry name" value="ACP-like"/>
    <property type="match status" value="2"/>
</dbReference>
<feature type="domain" description="Carrier" evidence="4">
    <location>
        <begin position="796"/>
        <end position="873"/>
    </location>
</feature>
<dbReference type="InterPro" id="IPR001242">
    <property type="entry name" value="Condensation_dom"/>
</dbReference>
<dbReference type="SUPFAM" id="SSF56801">
    <property type="entry name" value="Acetyl-CoA synthetase-like"/>
    <property type="match status" value="2"/>
</dbReference>
<dbReference type="EMBL" id="ANFO01000817">
    <property type="protein sequence ID" value="KGQ06423.1"/>
    <property type="molecule type" value="Genomic_DNA"/>
</dbReference>